<name>A0ABT5M962_9BURK</name>
<dbReference type="InterPro" id="IPR012337">
    <property type="entry name" value="RNaseH-like_sf"/>
</dbReference>
<protein>
    <recommendedName>
        <fullName evidence="3">Exonuclease domain-containing protein</fullName>
    </recommendedName>
</protein>
<dbReference type="Gene3D" id="3.30.420.10">
    <property type="entry name" value="Ribonuclease H-like superfamily/Ribonuclease H"/>
    <property type="match status" value="1"/>
</dbReference>
<organism evidence="1 2">
    <name type="scientific">Curvibacter microcysteis</name>
    <dbReference type="NCBI Taxonomy" id="3026419"/>
    <lineage>
        <taxon>Bacteria</taxon>
        <taxon>Pseudomonadati</taxon>
        <taxon>Pseudomonadota</taxon>
        <taxon>Betaproteobacteria</taxon>
        <taxon>Burkholderiales</taxon>
        <taxon>Comamonadaceae</taxon>
        <taxon>Curvibacter</taxon>
    </lineage>
</organism>
<sequence>MQADAVLEENGLTAPTVIDIEASGFGRGSYPIEVGFVLADGESWCSLVRPEPDWLHWDISAAAVHRIPRDSLLRHGRSCADVAQLLNQRLRGQTVYTDCWAHDYAWIARLYDAAERSPSFRLANLQGLLNDTQLARWDQTRAEVAARLRLHRHRASADARVLQQTLVTLRHASAAGGIAPASEPGPG</sequence>
<comment type="caution">
    <text evidence="1">The sequence shown here is derived from an EMBL/GenBank/DDBJ whole genome shotgun (WGS) entry which is preliminary data.</text>
</comment>
<evidence type="ECO:0000313" key="1">
    <source>
        <dbReference type="EMBL" id="MDD0813129.1"/>
    </source>
</evidence>
<reference evidence="1 2" key="1">
    <citation type="submission" date="2023-02" db="EMBL/GenBank/DDBJ databases">
        <title>Bacterial whole genome sequence for Curvibacter sp. HBC28.</title>
        <authorList>
            <person name="Le V."/>
            <person name="Ko S.-R."/>
            <person name="Ahn C.-Y."/>
            <person name="Oh H.-M."/>
        </authorList>
    </citation>
    <scope>NUCLEOTIDE SEQUENCE [LARGE SCALE GENOMIC DNA]</scope>
    <source>
        <strain evidence="1 2">HBC28</strain>
    </source>
</reference>
<dbReference type="EMBL" id="JAQSIO010000001">
    <property type="protein sequence ID" value="MDD0813129.1"/>
    <property type="molecule type" value="Genomic_DNA"/>
</dbReference>
<dbReference type="InterPro" id="IPR036397">
    <property type="entry name" value="RNaseH_sf"/>
</dbReference>
<dbReference type="SUPFAM" id="SSF53098">
    <property type="entry name" value="Ribonuclease H-like"/>
    <property type="match status" value="1"/>
</dbReference>
<proteinExistence type="predicted"/>
<accession>A0ABT5M962</accession>
<dbReference type="RefSeq" id="WP_273924664.1">
    <property type="nucleotide sequence ID" value="NZ_JAQSIO010000001.1"/>
</dbReference>
<evidence type="ECO:0000313" key="2">
    <source>
        <dbReference type="Proteomes" id="UP001528672"/>
    </source>
</evidence>
<keyword evidence="2" id="KW-1185">Reference proteome</keyword>
<dbReference type="Proteomes" id="UP001528672">
    <property type="component" value="Unassembled WGS sequence"/>
</dbReference>
<evidence type="ECO:0008006" key="3">
    <source>
        <dbReference type="Google" id="ProtNLM"/>
    </source>
</evidence>
<gene>
    <name evidence="1" type="ORF">PSQ39_00640</name>
</gene>